<dbReference type="Pfam" id="PF01569">
    <property type="entry name" value="PAP2"/>
    <property type="match status" value="1"/>
</dbReference>
<gene>
    <name evidence="8" type="ORF">HICCMSTLAB_LOCUS6963</name>
</gene>
<feature type="transmembrane region" description="Helical" evidence="6">
    <location>
        <begin position="12"/>
        <end position="32"/>
    </location>
</feature>
<feature type="transmembrane region" description="Helical" evidence="6">
    <location>
        <begin position="60"/>
        <end position="80"/>
    </location>
</feature>
<proteinExistence type="inferred from homology"/>
<keyword evidence="4 6" id="KW-1133">Transmembrane helix</keyword>
<evidence type="ECO:0000313" key="8">
    <source>
        <dbReference type="EMBL" id="CAG5093627.1"/>
    </source>
</evidence>
<evidence type="ECO:0000313" key="9">
    <source>
        <dbReference type="Proteomes" id="UP000786811"/>
    </source>
</evidence>
<keyword evidence="5 6" id="KW-0472">Membrane</keyword>
<dbReference type="InterPro" id="IPR036938">
    <property type="entry name" value="PAP2/HPO_sf"/>
</dbReference>
<feature type="transmembrane region" description="Helical" evidence="6">
    <location>
        <begin position="294"/>
        <end position="312"/>
    </location>
</feature>
<evidence type="ECO:0000256" key="4">
    <source>
        <dbReference type="ARBA" id="ARBA00022989"/>
    </source>
</evidence>
<dbReference type="GO" id="GO:0006644">
    <property type="term" value="P:phospholipid metabolic process"/>
    <property type="evidence" value="ECO:0007669"/>
    <property type="project" value="InterPro"/>
</dbReference>
<comment type="similarity">
    <text evidence="2">Belongs to the PA-phosphatase related phosphoesterase family.</text>
</comment>
<protein>
    <submittedName>
        <fullName evidence="8">Similar to wun: Putative phosphatidate phosphatase (Drosophila melanogaster)</fullName>
    </submittedName>
</protein>
<dbReference type="SUPFAM" id="SSF48317">
    <property type="entry name" value="Acid phosphatase/Vanadium-dependent haloperoxidase"/>
    <property type="match status" value="1"/>
</dbReference>
<evidence type="ECO:0000256" key="1">
    <source>
        <dbReference type="ARBA" id="ARBA00004141"/>
    </source>
</evidence>
<dbReference type="PANTHER" id="PTHR10165">
    <property type="entry name" value="LIPID PHOSPHATE PHOSPHATASE"/>
    <property type="match status" value="1"/>
</dbReference>
<dbReference type="GO" id="GO:0008195">
    <property type="term" value="F:phosphatidate phosphatase activity"/>
    <property type="evidence" value="ECO:0007669"/>
    <property type="project" value="TreeGrafter"/>
</dbReference>
<evidence type="ECO:0000256" key="3">
    <source>
        <dbReference type="ARBA" id="ARBA00022692"/>
    </source>
</evidence>
<feature type="transmembrane region" description="Helical" evidence="6">
    <location>
        <begin position="188"/>
        <end position="210"/>
    </location>
</feature>
<dbReference type="GO" id="GO:0046839">
    <property type="term" value="P:phospholipid dephosphorylation"/>
    <property type="evidence" value="ECO:0007669"/>
    <property type="project" value="TreeGrafter"/>
</dbReference>
<dbReference type="PANTHER" id="PTHR10165:SF197">
    <property type="entry name" value="FI04477P-RELATED"/>
    <property type="match status" value="1"/>
</dbReference>
<dbReference type="GO" id="GO:0005886">
    <property type="term" value="C:plasma membrane"/>
    <property type="evidence" value="ECO:0007669"/>
    <property type="project" value="TreeGrafter"/>
</dbReference>
<dbReference type="AlphaFoldDB" id="A0A8J2HGF6"/>
<accession>A0A8J2HGF6</accession>
<dbReference type="OrthoDB" id="8907274at2759"/>
<evidence type="ECO:0000256" key="5">
    <source>
        <dbReference type="ARBA" id="ARBA00023136"/>
    </source>
</evidence>
<dbReference type="InterPro" id="IPR000326">
    <property type="entry name" value="PAP2/HPO"/>
</dbReference>
<evidence type="ECO:0000259" key="7">
    <source>
        <dbReference type="SMART" id="SM00014"/>
    </source>
</evidence>
<dbReference type="EMBL" id="CAJNRD030001120">
    <property type="protein sequence ID" value="CAG5093627.1"/>
    <property type="molecule type" value="Genomic_DNA"/>
</dbReference>
<reference evidence="8" key="1">
    <citation type="submission" date="2021-04" db="EMBL/GenBank/DDBJ databases">
        <authorList>
            <person name="Chebbi M.A.C M."/>
        </authorList>
    </citation>
    <scope>NUCLEOTIDE SEQUENCE</scope>
</reference>
<dbReference type="Proteomes" id="UP000786811">
    <property type="component" value="Unassembled WGS sequence"/>
</dbReference>
<name>A0A8J2HGF6_COTCN</name>
<evidence type="ECO:0000256" key="6">
    <source>
        <dbReference type="SAM" id="Phobius"/>
    </source>
</evidence>
<organism evidence="8 9">
    <name type="scientific">Cotesia congregata</name>
    <name type="common">Parasitoid wasp</name>
    <name type="synonym">Apanteles congregatus</name>
    <dbReference type="NCBI Taxonomy" id="51543"/>
    <lineage>
        <taxon>Eukaryota</taxon>
        <taxon>Metazoa</taxon>
        <taxon>Ecdysozoa</taxon>
        <taxon>Arthropoda</taxon>
        <taxon>Hexapoda</taxon>
        <taxon>Insecta</taxon>
        <taxon>Pterygota</taxon>
        <taxon>Neoptera</taxon>
        <taxon>Endopterygota</taxon>
        <taxon>Hymenoptera</taxon>
        <taxon>Apocrita</taxon>
        <taxon>Ichneumonoidea</taxon>
        <taxon>Braconidae</taxon>
        <taxon>Microgastrinae</taxon>
        <taxon>Cotesia</taxon>
    </lineage>
</organism>
<dbReference type="SMART" id="SM00014">
    <property type="entry name" value="acidPPc"/>
    <property type="match status" value="1"/>
</dbReference>
<feature type="domain" description="Phosphatidic acid phosphatase type 2/haloperoxidase" evidence="7">
    <location>
        <begin position="108"/>
        <end position="235"/>
    </location>
</feature>
<evidence type="ECO:0000256" key="2">
    <source>
        <dbReference type="ARBA" id="ARBA00008816"/>
    </source>
</evidence>
<sequence length="432" mass="49436">MDRSSKLLLVKIIIDFTCVAIVGFTVLGFYLFGQPYQRGFFCNDESLMHPYRESTVTNTMLYIVGIFLPICVILCGEFLYAKNTSGQSSVVLFGRVIPRWVVLAYHKIGSFAFGAVANVLTTDVAKYAIGRLRPHFIELCKPSINCSLPINHHKFIEHDQFTCTASNVTKRLLKELYLQLRITWKGSVIFKHFVQLILILLAWATAMSRVSDYKHHWSDVLVGMLIGVIVSLITERRESGITNAGHGDKSRAMEYDAETAMQDESRPLKNLETSYGGIQITQQHIMIIFRNVRIINVLILLCTLVLFIVFTLKIKEVYFMYQKNSRYHEYKQDLEKLSLDFEKAEKRANKSADYVRKISEVIIKYERDLKNTTASISEDSEHCQMIENDGRLDVIRTYHSGGSVDRLILPTDLKTRSHITGSFGVELMSQDK</sequence>
<dbReference type="GO" id="GO:0007165">
    <property type="term" value="P:signal transduction"/>
    <property type="evidence" value="ECO:0007669"/>
    <property type="project" value="TreeGrafter"/>
</dbReference>
<dbReference type="Gene3D" id="1.20.144.10">
    <property type="entry name" value="Phosphatidic acid phosphatase type 2/haloperoxidase"/>
    <property type="match status" value="1"/>
</dbReference>
<keyword evidence="9" id="KW-1185">Reference proteome</keyword>
<keyword evidence="3 6" id="KW-0812">Transmembrane</keyword>
<comment type="caution">
    <text evidence="8">The sequence shown here is derived from an EMBL/GenBank/DDBJ whole genome shotgun (WGS) entry which is preliminary data.</text>
</comment>
<feature type="transmembrane region" description="Helical" evidence="6">
    <location>
        <begin position="216"/>
        <end position="234"/>
    </location>
</feature>
<comment type="subcellular location">
    <subcellularLocation>
        <location evidence="1">Membrane</location>
        <topology evidence="1">Multi-pass membrane protein</topology>
    </subcellularLocation>
</comment>
<dbReference type="InterPro" id="IPR043216">
    <property type="entry name" value="PAP-like"/>
</dbReference>